<evidence type="ECO:0000313" key="3">
    <source>
        <dbReference type="Proteomes" id="UP000238164"/>
    </source>
</evidence>
<feature type="compositionally biased region" description="Basic and acidic residues" evidence="1">
    <location>
        <begin position="44"/>
        <end position="68"/>
    </location>
</feature>
<protein>
    <submittedName>
        <fullName evidence="2">Uncharacterized protein</fullName>
    </submittedName>
</protein>
<dbReference type="RefSeq" id="WP_105186313.1">
    <property type="nucleotide sequence ID" value="NZ_BAAAGO010000031.1"/>
</dbReference>
<name>A0A2N9JJL4_9ACTN</name>
<feature type="region of interest" description="Disordered" evidence="1">
    <location>
        <begin position="1"/>
        <end position="68"/>
    </location>
</feature>
<reference evidence="2 3" key="1">
    <citation type="submission" date="2018-02" db="EMBL/GenBank/DDBJ databases">
        <authorList>
            <person name="Cohen D.B."/>
            <person name="Kent A.D."/>
        </authorList>
    </citation>
    <scope>NUCLEOTIDE SEQUENCE [LARGE SCALE GENOMIC DNA]</scope>
    <source>
        <strain evidence="2">1</strain>
    </source>
</reference>
<dbReference type="AlphaFoldDB" id="A0A2N9JJL4"/>
<dbReference type="Proteomes" id="UP000238164">
    <property type="component" value="Chromosome 1"/>
</dbReference>
<organism evidence="2 3">
    <name type="scientific">Micropruina glycogenica</name>
    <dbReference type="NCBI Taxonomy" id="75385"/>
    <lineage>
        <taxon>Bacteria</taxon>
        <taxon>Bacillati</taxon>
        <taxon>Actinomycetota</taxon>
        <taxon>Actinomycetes</taxon>
        <taxon>Propionibacteriales</taxon>
        <taxon>Nocardioidaceae</taxon>
        <taxon>Micropruina</taxon>
    </lineage>
</organism>
<feature type="compositionally biased region" description="Basic and acidic residues" evidence="1">
    <location>
        <begin position="1"/>
        <end position="10"/>
    </location>
</feature>
<accession>A0A2N9JJL4</accession>
<proteinExistence type="predicted"/>
<keyword evidence="3" id="KW-1185">Reference proteome</keyword>
<sequence>MSETPHDASEHNAYQVAPEMPGEEYGYRAAEPDNAEEGYTAENVLKRRGEDAPWGRTPEGEKGDHPDA</sequence>
<gene>
    <name evidence="2" type="ORF">MPLG2_2589</name>
</gene>
<dbReference type="KEGG" id="mgg:MPLG2_2589"/>
<evidence type="ECO:0000256" key="1">
    <source>
        <dbReference type="SAM" id="MobiDB-lite"/>
    </source>
</evidence>
<evidence type="ECO:0000313" key="2">
    <source>
        <dbReference type="EMBL" id="SPD87619.1"/>
    </source>
</evidence>
<dbReference type="EMBL" id="LT985188">
    <property type="protein sequence ID" value="SPD87619.1"/>
    <property type="molecule type" value="Genomic_DNA"/>
</dbReference>